<feature type="domain" description="Response regulatory" evidence="9">
    <location>
        <begin position="628"/>
        <end position="745"/>
    </location>
</feature>
<dbReference type="InterPro" id="IPR001789">
    <property type="entry name" value="Sig_transdc_resp-reg_receiver"/>
</dbReference>
<dbReference type="InterPro" id="IPR004358">
    <property type="entry name" value="Sig_transdc_His_kin-like_C"/>
</dbReference>
<feature type="transmembrane region" description="Helical" evidence="7">
    <location>
        <begin position="145"/>
        <end position="165"/>
    </location>
</feature>
<dbReference type="PRINTS" id="PR00344">
    <property type="entry name" value="BCTRLSENSOR"/>
</dbReference>
<evidence type="ECO:0000256" key="3">
    <source>
        <dbReference type="ARBA" id="ARBA00022553"/>
    </source>
</evidence>
<dbReference type="Pfam" id="PF13426">
    <property type="entry name" value="PAS_9"/>
    <property type="match status" value="1"/>
</dbReference>
<evidence type="ECO:0000256" key="6">
    <source>
        <dbReference type="SAM" id="Coils"/>
    </source>
</evidence>
<dbReference type="CDD" id="cd16922">
    <property type="entry name" value="HATPase_EvgS-ArcB-TorS-like"/>
    <property type="match status" value="1"/>
</dbReference>
<feature type="domain" description="Histidine kinase" evidence="8">
    <location>
        <begin position="363"/>
        <end position="586"/>
    </location>
</feature>
<evidence type="ECO:0000256" key="1">
    <source>
        <dbReference type="ARBA" id="ARBA00000085"/>
    </source>
</evidence>
<dbReference type="SMART" id="SM00388">
    <property type="entry name" value="HisKA"/>
    <property type="match status" value="1"/>
</dbReference>
<keyword evidence="12" id="KW-0418">Kinase</keyword>
<dbReference type="CDD" id="cd17546">
    <property type="entry name" value="REC_hyHK_CKI1_RcsC-like"/>
    <property type="match status" value="1"/>
</dbReference>
<evidence type="ECO:0000259" key="10">
    <source>
        <dbReference type="PROSITE" id="PS50112"/>
    </source>
</evidence>
<feature type="transmembrane region" description="Helical" evidence="7">
    <location>
        <begin position="171"/>
        <end position="190"/>
    </location>
</feature>
<dbReference type="FunFam" id="3.30.565.10:FF:000010">
    <property type="entry name" value="Sensor histidine kinase RcsC"/>
    <property type="match status" value="1"/>
</dbReference>
<comment type="catalytic activity">
    <reaction evidence="1">
        <text>ATP + protein L-histidine = ADP + protein N-phospho-L-histidine.</text>
        <dbReference type="EC" id="2.7.13.3"/>
    </reaction>
</comment>
<dbReference type="SUPFAM" id="SSF55785">
    <property type="entry name" value="PYP-like sensor domain (PAS domain)"/>
    <property type="match status" value="1"/>
</dbReference>
<keyword evidence="6" id="KW-0175">Coiled coil</keyword>
<reference evidence="12" key="1">
    <citation type="journal article" date="2015" name="ISME J.">
        <title>Aquifer environment selects for microbial species cohorts in sediment and groundwater.</title>
        <authorList>
            <person name="Hug L.A."/>
            <person name="Thomas B.C."/>
            <person name="Brown C.T."/>
            <person name="Frischkorn K.R."/>
            <person name="Williams K.H."/>
            <person name="Tringe S.G."/>
            <person name="Banfield J.F."/>
        </authorList>
    </citation>
    <scope>NUCLEOTIDE SEQUENCE</scope>
</reference>
<dbReference type="Gene3D" id="1.10.287.130">
    <property type="match status" value="1"/>
</dbReference>
<dbReference type="SMART" id="SM00448">
    <property type="entry name" value="REC"/>
    <property type="match status" value="1"/>
</dbReference>
<dbReference type="PANTHER" id="PTHR45339">
    <property type="entry name" value="HYBRID SIGNAL TRANSDUCTION HISTIDINE KINASE J"/>
    <property type="match status" value="1"/>
</dbReference>
<keyword evidence="7" id="KW-1133">Transmembrane helix</keyword>
<dbReference type="PROSITE" id="PS50110">
    <property type="entry name" value="RESPONSE_REGULATORY"/>
    <property type="match status" value="1"/>
</dbReference>
<dbReference type="GO" id="GO:0005524">
    <property type="term" value="F:ATP binding"/>
    <property type="evidence" value="ECO:0007669"/>
    <property type="project" value="UniProtKB-KW"/>
</dbReference>
<dbReference type="Gene3D" id="1.20.120.160">
    <property type="entry name" value="HPT domain"/>
    <property type="match status" value="1"/>
</dbReference>
<accession>A0A0H4TB59</accession>
<dbReference type="NCBIfam" id="TIGR00229">
    <property type="entry name" value="sensory_box"/>
    <property type="match status" value="1"/>
</dbReference>
<dbReference type="CDD" id="cd00082">
    <property type="entry name" value="HisKA"/>
    <property type="match status" value="1"/>
</dbReference>
<evidence type="ECO:0000256" key="5">
    <source>
        <dbReference type="PROSITE-ProRule" id="PRU00169"/>
    </source>
</evidence>
<keyword evidence="12" id="KW-0808">Transferase</keyword>
<proteinExistence type="predicted"/>
<dbReference type="InterPro" id="IPR005467">
    <property type="entry name" value="His_kinase_dom"/>
</dbReference>
<keyword evidence="3 5" id="KW-0597">Phosphoprotein</keyword>
<dbReference type="GO" id="GO:0005886">
    <property type="term" value="C:plasma membrane"/>
    <property type="evidence" value="ECO:0007669"/>
    <property type="project" value="UniProtKB-SubCell"/>
</dbReference>
<dbReference type="PANTHER" id="PTHR45339:SF3">
    <property type="entry name" value="HISTIDINE KINASE"/>
    <property type="match status" value="1"/>
</dbReference>
<dbReference type="InterPro" id="IPR008207">
    <property type="entry name" value="Sig_transdc_His_kin_Hpt_dom"/>
</dbReference>
<dbReference type="GO" id="GO:0000155">
    <property type="term" value="F:phosphorelay sensor kinase activity"/>
    <property type="evidence" value="ECO:0007669"/>
    <property type="project" value="InterPro"/>
</dbReference>
<dbReference type="PROSITE" id="PS50112">
    <property type="entry name" value="PAS"/>
    <property type="match status" value="1"/>
</dbReference>
<feature type="transmembrane region" description="Helical" evidence="7">
    <location>
        <begin position="62"/>
        <end position="79"/>
    </location>
</feature>
<dbReference type="CDD" id="cd00088">
    <property type="entry name" value="HPT"/>
    <property type="match status" value="1"/>
</dbReference>
<protein>
    <recommendedName>
        <fullName evidence="2">histidine kinase</fullName>
        <ecNumber evidence="2">2.7.13.3</ecNumber>
    </recommendedName>
</protein>
<feature type="transmembrane region" description="Helical" evidence="7">
    <location>
        <begin position="91"/>
        <end position="109"/>
    </location>
</feature>
<dbReference type="SMART" id="SM00091">
    <property type="entry name" value="PAS"/>
    <property type="match status" value="1"/>
</dbReference>
<dbReference type="Pfam" id="PF01627">
    <property type="entry name" value="Hpt"/>
    <property type="match status" value="1"/>
</dbReference>
<evidence type="ECO:0000259" key="8">
    <source>
        <dbReference type="PROSITE" id="PS50109"/>
    </source>
</evidence>
<feature type="transmembrane region" description="Helical" evidence="7">
    <location>
        <begin position="28"/>
        <end position="50"/>
    </location>
</feature>
<evidence type="ECO:0000259" key="9">
    <source>
        <dbReference type="PROSITE" id="PS50110"/>
    </source>
</evidence>
<dbReference type="CDD" id="cd00130">
    <property type="entry name" value="PAS"/>
    <property type="match status" value="1"/>
</dbReference>
<evidence type="ECO:0000256" key="7">
    <source>
        <dbReference type="SAM" id="Phobius"/>
    </source>
</evidence>
<evidence type="ECO:0000256" key="4">
    <source>
        <dbReference type="PROSITE-ProRule" id="PRU00110"/>
    </source>
</evidence>
<dbReference type="InterPro" id="IPR011006">
    <property type="entry name" value="CheY-like_superfamily"/>
</dbReference>
<dbReference type="PROSITE" id="PS50894">
    <property type="entry name" value="HPT"/>
    <property type="match status" value="1"/>
</dbReference>
<dbReference type="AlphaFoldDB" id="A0A0H4TB59"/>
<sequence>MAFDLFSNDSALLSKKSYNKLKRKTEDFLITPIKVMSLLIAVSGLFAMMFEVRYFSQFSFEVYITRLLATLIAFAILVISNTPLAKKNPVVLVHILLVTIIVSSGYMIFLIPSTLVTNSQIVGLMIFTSALFLSWEVKNQIIVAIYYNLVFSFAIIVNDKSIYFLPNMYESVVFVLFLSILSVIGSAVNFRLRLQAAKNAIQVIASERRFRSIFNNSAEGIFQSTLEGKFIIANPSMAKILGYSDPSELLEVNISTEIFKSPEEREKLINLIMKKGSVEDYQITLKKKNGEDIIVKLNDRIFYAEEDQSGYLEGSIRDITQQVITEEKKKVAEKELREEKKRADMLADEAMQLSLAKSQFLAFLGHEIRTPINGIIGYLSLIESDYYDNQDELKQFIGNAKNSAESLLELLNSILDLTKIESGRMELYEVDFHLDDIIDQAISINLGKIREKGLYVSKEIDSKIPHTLKGDATRIKQIFVNLINNAIKFTEKGKIEIYSRLENISDNSILIMSSIRDTGIGIPEEKLDALFKPFSQLDASTSSKYGGTGLGLMICKEFVTMMGGKIGVDSRVNMGSTFHFTIKLEPQKTEAVVYGAPSFEDQFDLNNYETEVSSPYDDNLKEKRNNYKILIAEDNVVNQKVVLRMLTELGFDVEAVCNGKDAVEKIKNNNFNAVLMDVQMPEMDGFAATKMIRNLEDSRKNIPVIAITAHALKGDKEKCLEAGMNDYITKPINAKQLSKVLDSWVNLPVGLKAKKQVEVKPQDGVFDLQRFTEMSLGDVSFQRELLMDYFEDLDQRLNKLDELFEKKELENVKKEVHTIKGSSFSLGAVRIGEEALGIELSAKNNDWESVSQRLQTLKTAFGQTKEIVRHLL</sequence>
<dbReference type="Pfam" id="PF02518">
    <property type="entry name" value="HATPase_c"/>
    <property type="match status" value="1"/>
</dbReference>
<dbReference type="InterPro" id="IPR003661">
    <property type="entry name" value="HisK_dim/P_dom"/>
</dbReference>
<evidence type="ECO:0000313" key="12">
    <source>
        <dbReference type="EMBL" id="AKQ03692.1"/>
    </source>
</evidence>
<dbReference type="SUPFAM" id="SSF47226">
    <property type="entry name" value="Histidine-containing phosphotransfer domain, HPT domain"/>
    <property type="match status" value="1"/>
</dbReference>
<dbReference type="Pfam" id="PF00072">
    <property type="entry name" value="Response_reg"/>
    <property type="match status" value="1"/>
</dbReference>
<feature type="coiled-coil region" evidence="6">
    <location>
        <begin position="322"/>
        <end position="353"/>
    </location>
</feature>
<dbReference type="InterPro" id="IPR003594">
    <property type="entry name" value="HATPase_dom"/>
</dbReference>
<dbReference type="EC" id="2.7.13.3" evidence="2"/>
<dbReference type="SUPFAM" id="SSF55874">
    <property type="entry name" value="ATPase domain of HSP90 chaperone/DNA topoisomerase II/histidine kinase"/>
    <property type="match status" value="1"/>
</dbReference>
<dbReference type="Pfam" id="PF00512">
    <property type="entry name" value="HisKA"/>
    <property type="match status" value="1"/>
</dbReference>
<organism evidence="12">
    <name type="scientific">uncultured Ignavibacteria bacterium Rifle_16ft_4_minimus_38491</name>
    <dbReference type="NCBI Taxonomy" id="1665105"/>
    <lineage>
        <taxon>Bacteria</taxon>
        <taxon>Pseudomonadati</taxon>
        <taxon>Ignavibacteriota</taxon>
        <taxon>Ignavibacteria</taxon>
        <taxon>environmental samples</taxon>
    </lineage>
</organism>
<dbReference type="PROSITE" id="PS50109">
    <property type="entry name" value="HIS_KIN"/>
    <property type="match status" value="1"/>
</dbReference>
<evidence type="ECO:0000256" key="2">
    <source>
        <dbReference type="ARBA" id="ARBA00012438"/>
    </source>
</evidence>
<keyword evidence="7" id="KW-0812">Transmembrane</keyword>
<keyword evidence="7" id="KW-0472">Membrane</keyword>
<name>A0A0H4TB59_9BACT</name>
<dbReference type="Gene3D" id="3.40.50.2300">
    <property type="match status" value="1"/>
</dbReference>
<dbReference type="InterPro" id="IPR000014">
    <property type="entry name" value="PAS"/>
</dbReference>
<dbReference type="SUPFAM" id="SSF47384">
    <property type="entry name" value="Homodimeric domain of signal transducing histidine kinase"/>
    <property type="match status" value="1"/>
</dbReference>
<feature type="modified residue" description="Phosphohistidine" evidence="4">
    <location>
        <position position="817"/>
    </location>
</feature>
<dbReference type="EMBL" id="KT007020">
    <property type="protein sequence ID" value="AKQ03692.1"/>
    <property type="molecule type" value="Genomic_DNA"/>
</dbReference>
<feature type="modified residue" description="4-aspartylphosphate" evidence="5">
    <location>
        <position position="677"/>
    </location>
</feature>
<dbReference type="InterPro" id="IPR036890">
    <property type="entry name" value="HATPase_C_sf"/>
</dbReference>
<dbReference type="SMART" id="SM00387">
    <property type="entry name" value="HATPase_c"/>
    <property type="match status" value="1"/>
</dbReference>
<dbReference type="InterPro" id="IPR036097">
    <property type="entry name" value="HisK_dim/P_sf"/>
</dbReference>
<dbReference type="InterPro" id="IPR035965">
    <property type="entry name" value="PAS-like_dom_sf"/>
</dbReference>
<dbReference type="InterPro" id="IPR036641">
    <property type="entry name" value="HPT_dom_sf"/>
</dbReference>
<feature type="domain" description="PAS" evidence="10">
    <location>
        <begin position="206"/>
        <end position="244"/>
    </location>
</feature>
<evidence type="ECO:0000259" key="11">
    <source>
        <dbReference type="PROSITE" id="PS50894"/>
    </source>
</evidence>
<feature type="domain" description="HPt" evidence="11">
    <location>
        <begin position="778"/>
        <end position="872"/>
    </location>
</feature>
<dbReference type="SUPFAM" id="SSF52172">
    <property type="entry name" value="CheY-like"/>
    <property type="match status" value="1"/>
</dbReference>
<dbReference type="Gene3D" id="3.30.565.10">
    <property type="entry name" value="Histidine kinase-like ATPase, C-terminal domain"/>
    <property type="match status" value="1"/>
</dbReference>
<dbReference type="Gene3D" id="3.30.450.20">
    <property type="entry name" value="PAS domain"/>
    <property type="match status" value="1"/>
</dbReference>